<name>A1HRK7_9FIRM</name>
<feature type="domain" description="Sigma-54 factor interaction" evidence="6">
    <location>
        <begin position="260"/>
        <end position="489"/>
    </location>
</feature>
<dbReference type="eggNOG" id="COG3829">
    <property type="taxonomic scope" value="Bacteria"/>
</dbReference>
<evidence type="ECO:0000313" key="8">
    <source>
        <dbReference type="EMBL" id="EAX47338.1"/>
    </source>
</evidence>
<dbReference type="InterPro" id="IPR025943">
    <property type="entry name" value="Sigma_54_int_dom_ATP-bd_2"/>
</dbReference>
<dbReference type="GO" id="GO:0006355">
    <property type="term" value="P:regulation of DNA-templated transcription"/>
    <property type="evidence" value="ECO:0007669"/>
    <property type="project" value="InterPro"/>
</dbReference>
<evidence type="ECO:0000259" key="6">
    <source>
        <dbReference type="PROSITE" id="PS50045"/>
    </source>
</evidence>
<keyword evidence="3" id="KW-0805">Transcription regulation</keyword>
<keyword evidence="4" id="KW-0238">DNA-binding</keyword>
<dbReference type="PROSITE" id="PS00675">
    <property type="entry name" value="SIGMA54_INTERACT_1"/>
    <property type="match status" value="1"/>
</dbReference>
<dbReference type="Proteomes" id="UP000005139">
    <property type="component" value="Unassembled WGS sequence"/>
</dbReference>
<dbReference type="Gene3D" id="3.40.50.300">
    <property type="entry name" value="P-loop containing nucleotide triphosphate hydrolases"/>
    <property type="match status" value="1"/>
</dbReference>
<dbReference type="NCBIfam" id="TIGR00229">
    <property type="entry name" value="sensory_box"/>
    <property type="match status" value="1"/>
</dbReference>
<keyword evidence="9" id="KW-1185">Reference proteome</keyword>
<reference evidence="8 9" key="2">
    <citation type="submission" date="2007-01" db="EMBL/GenBank/DDBJ databases">
        <title>Sequencing of the draft genome and assembly of Thermosinus carboxydivorans Nor1.</title>
        <authorList>
            <consortium name="US DOE Joint Genome Institute (JGI-PGF)"/>
            <person name="Copeland A."/>
            <person name="Lucas S."/>
            <person name="Lapidus A."/>
            <person name="Barry K."/>
            <person name="Glavina del Rio T."/>
            <person name="Dalin E."/>
            <person name="Tice H."/>
            <person name="Bruce D."/>
            <person name="Pitluck S."/>
            <person name="Richardson P."/>
        </authorList>
    </citation>
    <scope>NUCLEOTIDE SEQUENCE [LARGE SCALE GENOMIC DNA]</scope>
    <source>
        <strain evidence="8 9">Nor1</strain>
    </source>
</reference>
<evidence type="ECO:0000313" key="9">
    <source>
        <dbReference type="Proteomes" id="UP000005139"/>
    </source>
</evidence>
<evidence type="ECO:0000259" key="7">
    <source>
        <dbReference type="PROSITE" id="PS50112"/>
    </source>
</evidence>
<evidence type="ECO:0000256" key="3">
    <source>
        <dbReference type="ARBA" id="ARBA00023015"/>
    </source>
</evidence>
<dbReference type="PROSITE" id="PS00676">
    <property type="entry name" value="SIGMA54_INTERACT_2"/>
    <property type="match status" value="1"/>
</dbReference>
<dbReference type="Gene3D" id="3.30.450.20">
    <property type="entry name" value="PAS domain"/>
    <property type="match status" value="1"/>
</dbReference>
<keyword evidence="5" id="KW-0804">Transcription</keyword>
<evidence type="ECO:0000256" key="1">
    <source>
        <dbReference type="ARBA" id="ARBA00022741"/>
    </source>
</evidence>
<dbReference type="PANTHER" id="PTHR32071">
    <property type="entry name" value="TRANSCRIPTIONAL REGULATORY PROTEIN"/>
    <property type="match status" value="1"/>
</dbReference>
<dbReference type="GO" id="GO:0005524">
    <property type="term" value="F:ATP binding"/>
    <property type="evidence" value="ECO:0007669"/>
    <property type="project" value="UniProtKB-KW"/>
</dbReference>
<dbReference type="PROSITE" id="PS50045">
    <property type="entry name" value="SIGMA54_INTERACT_4"/>
    <property type="match status" value="1"/>
</dbReference>
<keyword evidence="2" id="KW-0067">ATP-binding</keyword>
<dbReference type="Gene3D" id="1.10.8.60">
    <property type="match status" value="1"/>
</dbReference>
<reference evidence="8 9" key="1">
    <citation type="submission" date="2007-01" db="EMBL/GenBank/DDBJ databases">
        <title>Annotation of the draft genome assembly of Thermosinus carboxydivorans Nor1.</title>
        <authorList>
            <consortium name="US DOE Joint Genome Institute (JGI-ORNL)"/>
            <person name="Larimer F."/>
            <person name="Land M."/>
            <person name="Hauser L."/>
        </authorList>
    </citation>
    <scope>NUCLEOTIDE SEQUENCE [LARGE SCALE GENOMIC DNA]</scope>
    <source>
        <strain evidence="8 9">Nor1</strain>
    </source>
</reference>
<dbReference type="SUPFAM" id="SSF52540">
    <property type="entry name" value="P-loop containing nucleoside triphosphate hydrolases"/>
    <property type="match status" value="1"/>
</dbReference>
<dbReference type="InterPro" id="IPR000014">
    <property type="entry name" value="PAS"/>
</dbReference>
<sequence length="575" mass="62895">MAVKSVVGDIAMGRAMVVSRDIAPEEARRLIAVGGYAALVTNVDGKWCYLAGKIGEAADGAELSWAPLVARSIDFLAQELAEAVGTLAAAPVLILAQNNVPVGIYTPQILICGLWEQFRRQQAVLTAVADIVGEALTVVDTSGKVSLWNKRAEQLYGIAPEMILGHPIEEFFSNLIITAVLASSQAISDKYHQPKPGAHVLINAAPICCDGSIIGSIAAERDITEIVNLTQQLCATNAKVMSLKREIKEINAQPDPFAAICGHNTVLRQEIATARKIAISSVPVLIRGESGTGKEVFARAIHTASRRRGPFVVVNCGAIPPTLFESEFFGYQPGAFTGADKKGKPGLFELAHGGTLFLDEIGELPKEMQVKLLRVLQDKSFYRVGGDRPVQVDVRIIAATHRNLEAMIEQQEFRHDLYYRLNVVSLYLPPLRQRRDDIPELVHRGIQQFASLHGREIVKVEPEVMAVFLEYDWPGNVRELYNVLERLVILADGGVLKFADLPADLQQFGLLLPKKINLTAAQNLPAATERMERTIIMQALAAAGFRKAQAAKKLGIPRSTLYYKMQRLGLNTSET</sequence>
<accession>A1HRK7</accession>
<dbReference type="OrthoDB" id="9771372at2"/>
<dbReference type="Pfam" id="PF25601">
    <property type="entry name" value="AAA_lid_14"/>
    <property type="match status" value="1"/>
</dbReference>
<dbReference type="AlphaFoldDB" id="A1HRK7"/>
<dbReference type="InterPro" id="IPR002078">
    <property type="entry name" value="Sigma_54_int"/>
</dbReference>
<dbReference type="SUPFAM" id="SSF55785">
    <property type="entry name" value="PYP-like sensor domain (PAS domain)"/>
    <property type="match status" value="1"/>
</dbReference>
<dbReference type="CDD" id="cd00009">
    <property type="entry name" value="AAA"/>
    <property type="match status" value="1"/>
</dbReference>
<dbReference type="FunFam" id="3.40.50.300:FF:000006">
    <property type="entry name" value="DNA-binding transcriptional regulator NtrC"/>
    <property type="match status" value="1"/>
</dbReference>
<dbReference type="InterPro" id="IPR058031">
    <property type="entry name" value="AAA_lid_NorR"/>
</dbReference>
<comment type="caution">
    <text evidence="8">The sequence shown here is derived from an EMBL/GenBank/DDBJ whole genome shotgun (WGS) entry which is preliminary data.</text>
</comment>
<dbReference type="InterPro" id="IPR009057">
    <property type="entry name" value="Homeodomain-like_sf"/>
</dbReference>
<dbReference type="SMART" id="SM00091">
    <property type="entry name" value="PAS"/>
    <property type="match status" value="1"/>
</dbReference>
<dbReference type="PROSITE" id="PS50112">
    <property type="entry name" value="PAS"/>
    <property type="match status" value="1"/>
</dbReference>
<evidence type="ECO:0000256" key="2">
    <source>
        <dbReference type="ARBA" id="ARBA00022840"/>
    </source>
</evidence>
<evidence type="ECO:0000256" key="5">
    <source>
        <dbReference type="ARBA" id="ARBA00023163"/>
    </source>
</evidence>
<dbReference type="SUPFAM" id="SSF46689">
    <property type="entry name" value="Homeodomain-like"/>
    <property type="match status" value="1"/>
</dbReference>
<organism evidence="8 9">
    <name type="scientific">Thermosinus carboxydivorans Nor1</name>
    <dbReference type="NCBI Taxonomy" id="401526"/>
    <lineage>
        <taxon>Bacteria</taxon>
        <taxon>Bacillati</taxon>
        <taxon>Bacillota</taxon>
        <taxon>Negativicutes</taxon>
        <taxon>Selenomonadales</taxon>
        <taxon>Sporomusaceae</taxon>
        <taxon>Thermosinus</taxon>
    </lineage>
</organism>
<dbReference type="PROSITE" id="PS00688">
    <property type="entry name" value="SIGMA54_INTERACT_3"/>
    <property type="match status" value="1"/>
</dbReference>
<dbReference type="InterPro" id="IPR027417">
    <property type="entry name" value="P-loop_NTPase"/>
</dbReference>
<dbReference type="Pfam" id="PF08448">
    <property type="entry name" value="PAS_4"/>
    <property type="match status" value="1"/>
</dbReference>
<dbReference type="RefSeq" id="WP_007289664.1">
    <property type="nucleotide sequence ID" value="NZ_AAWL01000011.1"/>
</dbReference>
<dbReference type="InterPro" id="IPR025662">
    <property type="entry name" value="Sigma_54_int_dom_ATP-bd_1"/>
</dbReference>
<proteinExistence type="predicted"/>
<dbReference type="InterPro" id="IPR035965">
    <property type="entry name" value="PAS-like_dom_sf"/>
</dbReference>
<dbReference type="PRINTS" id="PR01590">
    <property type="entry name" value="HTHFIS"/>
</dbReference>
<dbReference type="Gene3D" id="1.10.10.60">
    <property type="entry name" value="Homeodomain-like"/>
    <property type="match status" value="1"/>
</dbReference>
<dbReference type="GO" id="GO:0043565">
    <property type="term" value="F:sequence-specific DNA binding"/>
    <property type="evidence" value="ECO:0007669"/>
    <property type="project" value="InterPro"/>
</dbReference>
<gene>
    <name evidence="8" type="ORF">TcarDRAFT_1356</name>
</gene>
<dbReference type="PANTHER" id="PTHR32071:SF57">
    <property type="entry name" value="C4-DICARBOXYLATE TRANSPORT TRANSCRIPTIONAL REGULATORY PROTEIN DCTD"/>
    <property type="match status" value="1"/>
</dbReference>
<dbReference type="EMBL" id="AAWL01000011">
    <property type="protein sequence ID" value="EAX47338.1"/>
    <property type="molecule type" value="Genomic_DNA"/>
</dbReference>
<dbReference type="InterPro" id="IPR002197">
    <property type="entry name" value="HTH_Fis"/>
</dbReference>
<dbReference type="InterPro" id="IPR025944">
    <property type="entry name" value="Sigma_54_int_dom_CS"/>
</dbReference>
<keyword evidence="1" id="KW-0547">Nucleotide-binding</keyword>
<dbReference type="Pfam" id="PF02954">
    <property type="entry name" value="HTH_8"/>
    <property type="match status" value="1"/>
</dbReference>
<feature type="domain" description="PAS" evidence="7">
    <location>
        <begin position="121"/>
        <end position="172"/>
    </location>
</feature>
<dbReference type="Pfam" id="PF00158">
    <property type="entry name" value="Sigma54_activat"/>
    <property type="match status" value="1"/>
</dbReference>
<evidence type="ECO:0000256" key="4">
    <source>
        <dbReference type="ARBA" id="ARBA00023125"/>
    </source>
</evidence>
<dbReference type="SMART" id="SM00382">
    <property type="entry name" value="AAA"/>
    <property type="match status" value="1"/>
</dbReference>
<dbReference type="InterPro" id="IPR003593">
    <property type="entry name" value="AAA+_ATPase"/>
</dbReference>
<protein>
    <submittedName>
        <fullName evidence="8">Sigma54 specific transcriptional regulator, Fis family</fullName>
    </submittedName>
</protein>
<dbReference type="InterPro" id="IPR013656">
    <property type="entry name" value="PAS_4"/>
</dbReference>
<dbReference type="CDD" id="cd00130">
    <property type="entry name" value="PAS"/>
    <property type="match status" value="1"/>
</dbReference>